<keyword evidence="1" id="KW-0812">Transmembrane</keyword>
<name>A0A380U2T9_ACTLI</name>
<keyword evidence="1" id="KW-0472">Membrane</keyword>
<keyword evidence="1" id="KW-1133">Transmembrane helix</keyword>
<evidence type="ECO:0000256" key="1">
    <source>
        <dbReference type="SAM" id="Phobius"/>
    </source>
</evidence>
<accession>A0A380U2T9</accession>
<proteinExistence type="predicted"/>
<dbReference type="AlphaFoldDB" id="A0A380U2T9"/>
<organism evidence="2 3">
    <name type="scientific">Actinobacillus lignieresii</name>
    <dbReference type="NCBI Taxonomy" id="720"/>
    <lineage>
        <taxon>Bacteria</taxon>
        <taxon>Pseudomonadati</taxon>
        <taxon>Pseudomonadota</taxon>
        <taxon>Gammaproteobacteria</taxon>
        <taxon>Pasteurellales</taxon>
        <taxon>Pasteurellaceae</taxon>
        <taxon>Actinobacillus</taxon>
    </lineage>
</organism>
<keyword evidence="3" id="KW-1185">Reference proteome</keyword>
<evidence type="ECO:0000313" key="3">
    <source>
        <dbReference type="Proteomes" id="UP000254253"/>
    </source>
</evidence>
<dbReference type="Pfam" id="PF04224">
    <property type="entry name" value="DUF417"/>
    <property type="match status" value="1"/>
</dbReference>
<dbReference type="InterPro" id="IPR007339">
    <property type="entry name" value="RclC-like"/>
</dbReference>
<feature type="transmembrane region" description="Helical" evidence="1">
    <location>
        <begin position="16"/>
        <end position="35"/>
    </location>
</feature>
<dbReference type="RefSeq" id="WP_115590925.1">
    <property type="nucleotide sequence ID" value="NZ_UFRN01000002.1"/>
</dbReference>
<sequence>MQNLLTKFKTSEVDILILRLSIFIVFATFGIFKWFDFEVEALKPLISTTWLNFLYDWFGFHGTSYLLGVIEGITYIGLFAGIFYPKAGIISALGLIGTGLVTLSLLAQIGFNSFIFKDFLLIGGAIVLLKHDLNRAFP</sequence>
<protein>
    <submittedName>
        <fullName evidence="2">Predicted membrane protein</fullName>
    </submittedName>
</protein>
<dbReference type="Proteomes" id="UP000254253">
    <property type="component" value="Unassembled WGS sequence"/>
</dbReference>
<dbReference type="EMBL" id="UFRN01000002">
    <property type="protein sequence ID" value="SUT95515.1"/>
    <property type="molecule type" value="Genomic_DNA"/>
</dbReference>
<evidence type="ECO:0000313" key="2">
    <source>
        <dbReference type="EMBL" id="SUT95515.1"/>
    </source>
</evidence>
<reference evidence="2 3" key="1">
    <citation type="submission" date="2018-06" db="EMBL/GenBank/DDBJ databases">
        <authorList>
            <consortium name="Pathogen Informatics"/>
            <person name="Doyle S."/>
        </authorList>
    </citation>
    <scope>NUCLEOTIDE SEQUENCE [LARGE SCALE GENOMIC DNA]</scope>
    <source>
        <strain evidence="2 3">NCTC4191</strain>
    </source>
</reference>
<gene>
    <name evidence="2" type="ORF">NCTC4191_01913</name>
</gene>
<feature type="transmembrane region" description="Helical" evidence="1">
    <location>
        <begin position="90"/>
        <end position="111"/>
    </location>
</feature>
<feature type="transmembrane region" description="Helical" evidence="1">
    <location>
        <begin position="65"/>
        <end position="84"/>
    </location>
</feature>